<feature type="region of interest" description="Disordered" evidence="1">
    <location>
        <begin position="23"/>
        <end position="42"/>
    </location>
</feature>
<proteinExistence type="predicted"/>
<feature type="region of interest" description="Disordered" evidence="1">
    <location>
        <begin position="137"/>
        <end position="364"/>
    </location>
</feature>
<dbReference type="AlphaFoldDB" id="A0A9P6CCA8"/>
<organism evidence="2 3">
    <name type="scientific">Collybia nuda</name>
    <dbReference type="NCBI Taxonomy" id="64659"/>
    <lineage>
        <taxon>Eukaryota</taxon>
        <taxon>Fungi</taxon>
        <taxon>Dikarya</taxon>
        <taxon>Basidiomycota</taxon>
        <taxon>Agaricomycotina</taxon>
        <taxon>Agaricomycetes</taxon>
        <taxon>Agaricomycetidae</taxon>
        <taxon>Agaricales</taxon>
        <taxon>Tricholomatineae</taxon>
        <taxon>Clitocybaceae</taxon>
        <taxon>Collybia</taxon>
    </lineage>
</organism>
<feature type="compositionally biased region" description="Polar residues" evidence="1">
    <location>
        <begin position="319"/>
        <end position="331"/>
    </location>
</feature>
<feature type="compositionally biased region" description="Basic and acidic residues" evidence="1">
    <location>
        <begin position="87"/>
        <end position="98"/>
    </location>
</feature>
<comment type="caution">
    <text evidence="2">The sequence shown here is derived from an EMBL/GenBank/DDBJ whole genome shotgun (WGS) entry which is preliminary data.</text>
</comment>
<feature type="compositionally biased region" description="Polar residues" evidence="1">
    <location>
        <begin position="196"/>
        <end position="212"/>
    </location>
</feature>
<dbReference type="Proteomes" id="UP000807353">
    <property type="component" value="Unassembled WGS sequence"/>
</dbReference>
<feature type="region of interest" description="Disordered" evidence="1">
    <location>
        <begin position="67"/>
        <end position="108"/>
    </location>
</feature>
<feature type="compositionally biased region" description="Polar residues" evidence="1">
    <location>
        <begin position="353"/>
        <end position="364"/>
    </location>
</feature>
<feature type="compositionally biased region" description="Polar residues" evidence="1">
    <location>
        <begin position="227"/>
        <end position="246"/>
    </location>
</feature>
<reference evidence="2" key="1">
    <citation type="submission" date="2020-11" db="EMBL/GenBank/DDBJ databases">
        <authorList>
            <consortium name="DOE Joint Genome Institute"/>
            <person name="Ahrendt S."/>
            <person name="Riley R."/>
            <person name="Andreopoulos W."/>
            <person name="Labutti K."/>
            <person name="Pangilinan J."/>
            <person name="Ruiz-Duenas F.J."/>
            <person name="Barrasa J.M."/>
            <person name="Sanchez-Garcia M."/>
            <person name="Camarero S."/>
            <person name="Miyauchi S."/>
            <person name="Serrano A."/>
            <person name="Linde D."/>
            <person name="Babiker R."/>
            <person name="Drula E."/>
            <person name="Ayuso-Fernandez I."/>
            <person name="Pacheco R."/>
            <person name="Padilla G."/>
            <person name="Ferreira P."/>
            <person name="Barriuso J."/>
            <person name="Kellner H."/>
            <person name="Castanera R."/>
            <person name="Alfaro M."/>
            <person name="Ramirez L."/>
            <person name="Pisabarro A.G."/>
            <person name="Kuo A."/>
            <person name="Tritt A."/>
            <person name="Lipzen A."/>
            <person name="He G."/>
            <person name="Yan M."/>
            <person name="Ng V."/>
            <person name="Cullen D."/>
            <person name="Martin F."/>
            <person name="Rosso M.-N."/>
            <person name="Henrissat B."/>
            <person name="Hibbett D."/>
            <person name="Martinez A.T."/>
            <person name="Grigoriev I.V."/>
        </authorList>
    </citation>
    <scope>NUCLEOTIDE SEQUENCE</scope>
    <source>
        <strain evidence="2">CBS 247.69</strain>
    </source>
</reference>
<evidence type="ECO:0000256" key="1">
    <source>
        <dbReference type="SAM" id="MobiDB-lite"/>
    </source>
</evidence>
<feature type="compositionally biased region" description="Low complexity" evidence="1">
    <location>
        <begin position="256"/>
        <end position="267"/>
    </location>
</feature>
<accession>A0A9P6CCA8</accession>
<evidence type="ECO:0000313" key="2">
    <source>
        <dbReference type="EMBL" id="KAF9455843.1"/>
    </source>
</evidence>
<protein>
    <submittedName>
        <fullName evidence="2">Uncharacterized protein</fullName>
    </submittedName>
</protein>
<sequence>MFFNSSVISDLRFRQNIRVNDRRFCKKTSQPPTRHTSPLSNLFSPSIAAKAPRLFADFHSQAREAPSLNQEASMGDLYGPPEAVPRTARDKGKEKEAQPPEWFIPAATGPNALHLTFGRSKRSPLYPHMPIMTDFTSGSAPWKPSLEKPETEDVIEPPTKRKSPLHSHTHTRNGPQARPTPNSPSLIPLPPSGGTTPQLNSPRSQSTATKATSEPKSPVYPPLPPSVRTTPEHNSPSFTTTKSNSPILVPLPPSPEITSIPESSISPVASENLMPEYTSPSFLPLPPSQSMTPEINSSSATKASPQLSLPPSPRVTPEIDSSGTTKATPKTSSPIYPSLPPSLGTTPEPNPPNQQLDMDTDASF</sequence>
<feature type="compositionally biased region" description="Polar residues" evidence="1">
    <location>
        <begin position="27"/>
        <end position="42"/>
    </location>
</feature>
<name>A0A9P6CCA8_9AGAR</name>
<keyword evidence="3" id="KW-1185">Reference proteome</keyword>
<dbReference type="EMBL" id="MU150508">
    <property type="protein sequence ID" value="KAF9455843.1"/>
    <property type="molecule type" value="Genomic_DNA"/>
</dbReference>
<evidence type="ECO:0000313" key="3">
    <source>
        <dbReference type="Proteomes" id="UP000807353"/>
    </source>
</evidence>
<feature type="compositionally biased region" description="Basic residues" evidence="1">
    <location>
        <begin position="160"/>
        <end position="171"/>
    </location>
</feature>
<gene>
    <name evidence="2" type="ORF">BDZ94DRAFT_1315769</name>
</gene>
<feature type="compositionally biased region" description="Polar residues" evidence="1">
    <location>
        <begin position="291"/>
        <end position="307"/>
    </location>
</feature>